<dbReference type="GO" id="GO:0005634">
    <property type="term" value="C:nucleus"/>
    <property type="evidence" value="ECO:0007669"/>
    <property type="project" value="UniProtKB-SubCell"/>
</dbReference>
<feature type="domain" description="Helicase ATP-binding" evidence="9">
    <location>
        <begin position="681"/>
        <end position="814"/>
    </location>
</feature>
<feature type="compositionally biased region" description="Acidic residues" evidence="8">
    <location>
        <begin position="588"/>
        <end position="610"/>
    </location>
</feature>
<dbReference type="InterPro" id="IPR038595">
    <property type="entry name" value="LOR_sf"/>
</dbReference>
<evidence type="ECO:0000256" key="6">
    <source>
        <dbReference type="ARBA" id="ARBA00022840"/>
    </source>
</evidence>
<dbReference type="Gene3D" id="3.40.50.10810">
    <property type="entry name" value="Tandem AAA-ATPase domain"/>
    <property type="match status" value="1"/>
</dbReference>
<accession>A0A0D3JS14</accession>
<comment type="similarity">
    <text evidence="2">Belongs to the LOR family.</text>
</comment>
<dbReference type="InterPro" id="IPR031053">
    <property type="entry name" value="ALC1"/>
</dbReference>
<dbReference type="SUPFAM" id="SSF52949">
    <property type="entry name" value="Macro domain-like"/>
    <property type="match status" value="1"/>
</dbReference>
<dbReference type="InterPro" id="IPR043472">
    <property type="entry name" value="Macro_dom-like"/>
</dbReference>
<dbReference type="eggNOG" id="KOG0385">
    <property type="taxonomic scope" value="Eukaryota"/>
</dbReference>
<comment type="subcellular location">
    <subcellularLocation>
        <location evidence="1">Nucleus</location>
    </subcellularLocation>
</comment>
<dbReference type="InterPro" id="IPR014001">
    <property type="entry name" value="Helicase_ATP-bd"/>
</dbReference>
<evidence type="ECO:0000313" key="11">
    <source>
        <dbReference type="EnsemblProtists" id="EOD26299"/>
    </source>
</evidence>
<dbReference type="InterPro" id="IPR049730">
    <property type="entry name" value="SNF2/RAD54-like_C"/>
</dbReference>
<feature type="region of interest" description="Disordered" evidence="8">
    <location>
        <begin position="1185"/>
        <end position="1238"/>
    </location>
</feature>
<dbReference type="STRING" id="2903.R1EZI7"/>
<dbReference type="Gene3D" id="3.40.50.300">
    <property type="entry name" value="P-loop containing nucleotide triphosphate hydrolases"/>
    <property type="match status" value="1"/>
</dbReference>
<feature type="region of interest" description="Disordered" evidence="8">
    <location>
        <begin position="1091"/>
        <end position="1125"/>
    </location>
</feature>
<dbReference type="GO" id="GO:0016787">
    <property type="term" value="F:hydrolase activity"/>
    <property type="evidence" value="ECO:0007669"/>
    <property type="project" value="UniProtKB-KW"/>
</dbReference>
<sequence length="1434" mass="155029">MGCGASLPTAAEFLSEFPLPAAQYGDLATTDKVVVLKVKQKLFSIRGDFIVKDAEGTPFCKVIGIFASMRQRCVIKDMNDQPVACVLEKVMSMSPAMFIYGFKPYFEGQQPTGETQNELPLYAWAKVWKPIKSLTPMLCIQMANGNDSYTEASFETTDFKAKAPSMLAPRLSVCKGAEFGTNFEGMNVYDVTVAKGIDPILMETKAVPRRRYHPPKLTPAAELLDLSEFSSTSEFLQQAQRRYTVGVHHRNWLALADAFVSEASRQGGRYKTGRCKNHKCWREAIRFVAVSQEGAGAFLNAIPMRDDMKMETWAMRMTVQRRLGLPLDVACQAVEAGKKAPNGKPHEELGDAAMVNPRAKHATRHKYLLKRLVKTLRSAWGMLIEMEPTAHLSYSNPKQPDVAAANIGKGHVRLVGDLKLTSSLACKGGDRLGWKGAFVAFGNTERALLDLVLGHAAWPRPGGGGEGGREAEDAEAEAAAAEEEEGESEGEAEAGAPVTARYEKGEYRFAREKNCDLRLLDFETFGGFGDGVRRILRQAADQLSNKLSHAQHLDEVTWTTKNWHGLQMQRLSVVLHTAVAWQTASFTDDDDVDVDDEPAPDLSDGDEAEDNPSRRRSVAERLKRLQTSYPHDRDRTREWLLERVGDAEARIAAATTASLSQPRSLKCSLHSYQLDGFRWLVALHRCGLSGILADEMGLGKTAQAIALLAHLRESGGGGGGPFLVIAPLSTLSGWALQLSSFCPALSFLQYTGAAADRAAARRRLSAASPPDIVLASFEPVLADAPELRAVAWSFAVIDEARRLQQTSSRHAHRLKNRASSLYHCLLDELGLGGVPRLLLAWLEEGLAPGGDGAAAAQRLWRPLMLRRRKAEHLSLPPKVERSVRVPLRPLQRRWYRALLEKNASNARSLVNVLASLRKCCNHPYLFPGAEPEPFEEGEHIVAASAKLLLLDRLLRKMKPRGDRVLLFCQSTQMLDVLQDYFHLRRWSYERLDGSARAEERWAAERWAAVASFQRQPGGGGGGGSSGSGGITEPFVFLLSTRAGGLGLNLTAANVVLFYDHDWNPQADSQATDRVEEVILRRAHAKLLASRGVLAEEEEEEEEEEGGAGRPSGAPSGPGGPTDAQLDWLVSGEKSGASGSGGAGGSECDSIYVFDGVDFAGSAARRRAEDTKALTALVAATEARTQLAGGGGGGGDAGRGRRLGPHRTGEEAAAERAKQEAERAAAKRERAKQRKEQRWRKAGYISLSLPDPTSLAGAASASGGSAVAAAASSPDEAADDSDATDGEEAPLRFAVGDAMRGGGGGGERIVLVFADASGRWPGKGFFRSAAYEAAHENGDLSLGDAHLVECGSGLAVCLLVVLKRDKRAPHGTPPDLCAASLDAALARLAPVAARRGASLHSPRLPSGGGGGAWYSVERLLRKHAAVQTTVYYFKR</sequence>
<feature type="region of interest" description="Disordered" evidence="8">
    <location>
        <begin position="588"/>
        <end position="616"/>
    </location>
</feature>
<dbReference type="GO" id="GO:0003678">
    <property type="term" value="F:DNA helicase activity"/>
    <property type="evidence" value="ECO:0007669"/>
    <property type="project" value="InterPro"/>
</dbReference>
<feature type="compositionally biased region" description="Acidic residues" evidence="8">
    <location>
        <begin position="472"/>
        <end position="492"/>
    </location>
</feature>
<dbReference type="GeneID" id="17271845"/>
<dbReference type="CDD" id="cd17919">
    <property type="entry name" value="DEXHc_Snf"/>
    <property type="match status" value="1"/>
</dbReference>
<feature type="domain" description="Helicase C-terminal" evidence="10">
    <location>
        <begin position="949"/>
        <end position="1129"/>
    </location>
</feature>
<keyword evidence="5" id="KW-0378">Hydrolase</keyword>
<dbReference type="PANTHER" id="PTHR47157:SF1">
    <property type="entry name" value="CHROMODOMAIN-HELICASE-DNA-BINDING PROTEIN 1-LIKE"/>
    <property type="match status" value="1"/>
</dbReference>
<dbReference type="CDD" id="cd18793">
    <property type="entry name" value="SF2_C_SNF"/>
    <property type="match status" value="1"/>
</dbReference>
<proteinExistence type="inferred from homology"/>
<dbReference type="GO" id="GO:0005524">
    <property type="term" value="F:ATP binding"/>
    <property type="evidence" value="ECO:0007669"/>
    <property type="project" value="UniProtKB-KW"/>
</dbReference>
<dbReference type="PANTHER" id="PTHR47157">
    <property type="entry name" value="CHROMODOMAIN-HELICASE-DNA-BINDING PROTEIN 1-LIKE"/>
    <property type="match status" value="1"/>
</dbReference>
<keyword evidence="6" id="KW-0067">ATP-binding</keyword>
<dbReference type="KEGG" id="ehx:EMIHUDRAFT_115086"/>
<dbReference type="InterPro" id="IPR001650">
    <property type="entry name" value="Helicase_C-like"/>
</dbReference>
<evidence type="ECO:0000259" key="9">
    <source>
        <dbReference type="PROSITE" id="PS51192"/>
    </source>
</evidence>
<name>A0A0D3JS14_EMIH1</name>
<feature type="compositionally biased region" description="Basic residues" evidence="8">
    <location>
        <begin position="1228"/>
        <end position="1238"/>
    </location>
</feature>
<dbReference type="InterPro" id="IPR027417">
    <property type="entry name" value="P-loop_NTPase"/>
</dbReference>
<dbReference type="Gene3D" id="3.40.220.10">
    <property type="entry name" value="Leucine Aminopeptidase, subunit E, domain 1"/>
    <property type="match status" value="1"/>
</dbReference>
<organism evidence="11 12">
    <name type="scientific">Emiliania huxleyi (strain CCMP1516)</name>
    <dbReference type="NCBI Taxonomy" id="280463"/>
    <lineage>
        <taxon>Eukaryota</taxon>
        <taxon>Haptista</taxon>
        <taxon>Haptophyta</taxon>
        <taxon>Prymnesiophyceae</taxon>
        <taxon>Isochrysidales</taxon>
        <taxon>Noelaerhabdaceae</taxon>
        <taxon>Emiliania</taxon>
    </lineage>
</organism>
<evidence type="ECO:0000256" key="4">
    <source>
        <dbReference type="ARBA" id="ARBA00022741"/>
    </source>
</evidence>
<dbReference type="RefSeq" id="XP_005778728.1">
    <property type="nucleotide sequence ID" value="XM_005778671.1"/>
</dbReference>
<dbReference type="SUPFAM" id="SSF52540">
    <property type="entry name" value="P-loop containing nucleoside triphosphate hydrolases"/>
    <property type="match status" value="2"/>
</dbReference>
<evidence type="ECO:0000256" key="3">
    <source>
        <dbReference type="ARBA" id="ARBA00007025"/>
    </source>
</evidence>
<dbReference type="InterPro" id="IPR000330">
    <property type="entry name" value="SNF2_N"/>
</dbReference>
<dbReference type="SUPFAM" id="SSF54518">
    <property type="entry name" value="Tubby C-terminal domain-like"/>
    <property type="match status" value="1"/>
</dbReference>
<feature type="compositionally biased region" description="Gly residues" evidence="8">
    <location>
        <begin position="1187"/>
        <end position="1196"/>
    </location>
</feature>
<keyword evidence="4" id="KW-0547">Nucleotide-binding</keyword>
<reference evidence="12" key="1">
    <citation type="journal article" date="2013" name="Nature">
        <title>Pan genome of the phytoplankton Emiliania underpins its global distribution.</title>
        <authorList>
            <person name="Read B.A."/>
            <person name="Kegel J."/>
            <person name="Klute M.J."/>
            <person name="Kuo A."/>
            <person name="Lefebvre S.C."/>
            <person name="Maumus F."/>
            <person name="Mayer C."/>
            <person name="Miller J."/>
            <person name="Monier A."/>
            <person name="Salamov A."/>
            <person name="Young J."/>
            <person name="Aguilar M."/>
            <person name="Claverie J.M."/>
            <person name="Frickenhaus S."/>
            <person name="Gonzalez K."/>
            <person name="Herman E.K."/>
            <person name="Lin Y.C."/>
            <person name="Napier J."/>
            <person name="Ogata H."/>
            <person name="Sarno A.F."/>
            <person name="Shmutz J."/>
            <person name="Schroeder D."/>
            <person name="de Vargas C."/>
            <person name="Verret F."/>
            <person name="von Dassow P."/>
            <person name="Valentin K."/>
            <person name="Van de Peer Y."/>
            <person name="Wheeler G."/>
            <person name="Dacks J.B."/>
            <person name="Delwiche C.F."/>
            <person name="Dyhrman S.T."/>
            <person name="Glockner G."/>
            <person name="John U."/>
            <person name="Richards T."/>
            <person name="Worden A.Z."/>
            <person name="Zhang X."/>
            <person name="Grigoriev I.V."/>
            <person name="Allen A.E."/>
            <person name="Bidle K."/>
            <person name="Borodovsky M."/>
            <person name="Bowler C."/>
            <person name="Brownlee C."/>
            <person name="Cock J.M."/>
            <person name="Elias M."/>
            <person name="Gladyshev V.N."/>
            <person name="Groth M."/>
            <person name="Guda C."/>
            <person name="Hadaegh A."/>
            <person name="Iglesias-Rodriguez M.D."/>
            <person name="Jenkins J."/>
            <person name="Jones B.M."/>
            <person name="Lawson T."/>
            <person name="Leese F."/>
            <person name="Lindquist E."/>
            <person name="Lobanov A."/>
            <person name="Lomsadze A."/>
            <person name="Malik S.B."/>
            <person name="Marsh M.E."/>
            <person name="Mackinder L."/>
            <person name="Mock T."/>
            <person name="Mueller-Roeber B."/>
            <person name="Pagarete A."/>
            <person name="Parker M."/>
            <person name="Probert I."/>
            <person name="Quesneville H."/>
            <person name="Raines C."/>
            <person name="Rensing S.A."/>
            <person name="Riano-Pachon D.M."/>
            <person name="Richier S."/>
            <person name="Rokitta S."/>
            <person name="Shiraiwa Y."/>
            <person name="Soanes D.M."/>
            <person name="van der Giezen M."/>
            <person name="Wahlund T.M."/>
            <person name="Williams B."/>
            <person name="Wilson W."/>
            <person name="Wolfe G."/>
            <person name="Wurch L.L."/>
        </authorList>
    </citation>
    <scope>NUCLEOTIDE SEQUENCE</scope>
</reference>
<evidence type="ECO:0000256" key="2">
    <source>
        <dbReference type="ARBA" id="ARBA00005437"/>
    </source>
</evidence>
<dbReference type="Pfam" id="PF00176">
    <property type="entry name" value="SNF2-rel_dom"/>
    <property type="match status" value="2"/>
</dbReference>
<dbReference type="SMART" id="SM00487">
    <property type="entry name" value="DEXDc"/>
    <property type="match status" value="1"/>
</dbReference>
<reference evidence="11" key="2">
    <citation type="submission" date="2024-10" db="UniProtKB">
        <authorList>
            <consortium name="EnsemblProtists"/>
        </authorList>
    </citation>
    <scope>IDENTIFICATION</scope>
</reference>
<evidence type="ECO:0000256" key="8">
    <source>
        <dbReference type="SAM" id="MobiDB-lite"/>
    </source>
</evidence>
<protein>
    <submittedName>
        <fullName evidence="11">Uncharacterized protein</fullName>
    </submittedName>
</protein>
<dbReference type="InterPro" id="IPR038718">
    <property type="entry name" value="SNF2-like_sf"/>
</dbReference>
<feature type="compositionally biased region" description="Basic and acidic residues" evidence="8">
    <location>
        <begin position="1206"/>
        <end position="1227"/>
    </location>
</feature>
<dbReference type="PROSITE" id="PS51194">
    <property type="entry name" value="HELICASE_CTER"/>
    <property type="match status" value="1"/>
</dbReference>
<dbReference type="Pfam" id="PF04525">
    <property type="entry name" value="LOR"/>
    <property type="match status" value="1"/>
</dbReference>
<dbReference type="GO" id="GO:0006281">
    <property type="term" value="P:DNA repair"/>
    <property type="evidence" value="ECO:0007669"/>
    <property type="project" value="InterPro"/>
</dbReference>
<dbReference type="PaxDb" id="2903-EOD26299"/>
<feature type="compositionally biased region" description="Acidic residues" evidence="8">
    <location>
        <begin position="1094"/>
        <end position="1105"/>
    </location>
</feature>
<dbReference type="Proteomes" id="UP000013827">
    <property type="component" value="Unassembled WGS sequence"/>
</dbReference>
<dbReference type="GO" id="GO:0006338">
    <property type="term" value="P:chromatin remodeling"/>
    <property type="evidence" value="ECO:0007669"/>
    <property type="project" value="InterPro"/>
</dbReference>
<dbReference type="InterPro" id="IPR007612">
    <property type="entry name" value="LOR"/>
</dbReference>
<evidence type="ECO:0000256" key="7">
    <source>
        <dbReference type="ARBA" id="ARBA00023242"/>
    </source>
</evidence>
<dbReference type="InterPro" id="IPR025659">
    <property type="entry name" value="Tubby-like_C"/>
</dbReference>
<evidence type="ECO:0000313" key="12">
    <source>
        <dbReference type="Proteomes" id="UP000013827"/>
    </source>
</evidence>
<evidence type="ECO:0000256" key="1">
    <source>
        <dbReference type="ARBA" id="ARBA00004123"/>
    </source>
</evidence>
<evidence type="ECO:0000256" key="5">
    <source>
        <dbReference type="ARBA" id="ARBA00022801"/>
    </source>
</evidence>
<keyword evidence="7" id="KW-0539">Nucleus</keyword>
<dbReference type="SMART" id="SM00490">
    <property type="entry name" value="HELICc"/>
    <property type="match status" value="1"/>
</dbReference>
<dbReference type="EnsemblProtists" id="EOD26299">
    <property type="protein sequence ID" value="EOD26299"/>
    <property type="gene ID" value="EMIHUDRAFT_115086"/>
</dbReference>
<dbReference type="PROSITE" id="PS51192">
    <property type="entry name" value="HELICASE_ATP_BIND_1"/>
    <property type="match status" value="1"/>
</dbReference>
<dbReference type="HOGENOM" id="CLU_252282_0_0_1"/>
<dbReference type="Gene3D" id="2.40.160.200">
    <property type="entry name" value="LURP1-related"/>
    <property type="match status" value="1"/>
</dbReference>
<feature type="region of interest" description="Disordered" evidence="8">
    <location>
        <begin position="460"/>
        <end position="497"/>
    </location>
</feature>
<keyword evidence="12" id="KW-1185">Reference proteome</keyword>
<dbReference type="Pfam" id="PF00271">
    <property type="entry name" value="Helicase_C"/>
    <property type="match status" value="1"/>
</dbReference>
<comment type="similarity">
    <text evidence="3">Belongs to the SNF2/RAD54 helicase family.</text>
</comment>
<evidence type="ECO:0000259" key="10">
    <source>
        <dbReference type="PROSITE" id="PS51194"/>
    </source>
</evidence>